<name>A0A7W7W0Y6_9ACTN</name>
<proteinExistence type="predicted"/>
<protein>
    <submittedName>
        <fullName evidence="1">Uncharacterized protein</fullName>
    </submittedName>
</protein>
<evidence type="ECO:0000313" key="2">
    <source>
        <dbReference type="EMBL" id="MBB4934715.1"/>
    </source>
</evidence>
<sequence length="58" mass="6502">MPDDPRFTFGLIHDVFQTLEKHGYQLPESDRARGEAVLALANLCRTYEDHPTQSGGEA</sequence>
<keyword evidence="3" id="KW-1185">Reference proteome</keyword>
<evidence type="ECO:0000313" key="1">
    <source>
        <dbReference type="EMBL" id="MBB4929189.1"/>
    </source>
</evidence>
<reference evidence="1 3" key="1">
    <citation type="submission" date="2020-08" db="EMBL/GenBank/DDBJ databases">
        <title>Sequencing the genomes of 1000 actinobacteria strains.</title>
        <authorList>
            <person name="Klenk H.-P."/>
        </authorList>
    </citation>
    <scope>NUCLEOTIDE SEQUENCE [LARGE SCALE GENOMIC DNA]</scope>
    <source>
        <strain evidence="1 3">DSM 102030</strain>
    </source>
</reference>
<dbReference type="EMBL" id="JACHJT010000001">
    <property type="protein sequence ID" value="MBB4929189.1"/>
    <property type="molecule type" value="Genomic_DNA"/>
</dbReference>
<dbReference type="AlphaFoldDB" id="A0A7W7W0Y6"/>
<gene>
    <name evidence="1" type="ORF">F4561_000009</name>
    <name evidence="2" type="ORF">F4561_005609</name>
</gene>
<comment type="caution">
    <text evidence="1">The sequence shown here is derived from an EMBL/GenBank/DDBJ whole genome shotgun (WGS) entry which is preliminary data.</text>
</comment>
<dbReference type="RefSeq" id="WP_184573466.1">
    <property type="nucleotide sequence ID" value="NZ_JACHJT010000001.1"/>
</dbReference>
<evidence type="ECO:0000313" key="3">
    <source>
        <dbReference type="Proteomes" id="UP000523007"/>
    </source>
</evidence>
<dbReference type="EMBL" id="JACHJT010000002">
    <property type="protein sequence ID" value="MBB4934715.1"/>
    <property type="molecule type" value="Genomic_DNA"/>
</dbReference>
<organism evidence="1 3">
    <name type="scientific">Lipingzhangella halophila</name>
    <dbReference type="NCBI Taxonomy" id="1783352"/>
    <lineage>
        <taxon>Bacteria</taxon>
        <taxon>Bacillati</taxon>
        <taxon>Actinomycetota</taxon>
        <taxon>Actinomycetes</taxon>
        <taxon>Streptosporangiales</taxon>
        <taxon>Nocardiopsidaceae</taxon>
        <taxon>Lipingzhangella</taxon>
    </lineage>
</organism>
<accession>A0A7W7W0Y6</accession>
<dbReference type="Proteomes" id="UP000523007">
    <property type="component" value="Unassembled WGS sequence"/>
</dbReference>